<organism evidence="1 2">
    <name type="scientific">Drosophila gunungcola</name>
    <name type="common">fruit fly</name>
    <dbReference type="NCBI Taxonomy" id="103775"/>
    <lineage>
        <taxon>Eukaryota</taxon>
        <taxon>Metazoa</taxon>
        <taxon>Ecdysozoa</taxon>
        <taxon>Arthropoda</taxon>
        <taxon>Hexapoda</taxon>
        <taxon>Insecta</taxon>
        <taxon>Pterygota</taxon>
        <taxon>Neoptera</taxon>
        <taxon>Endopterygota</taxon>
        <taxon>Diptera</taxon>
        <taxon>Brachycera</taxon>
        <taxon>Muscomorpha</taxon>
        <taxon>Ephydroidea</taxon>
        <taxon>Drosophilidae</taxon>
        <taxon>Drosophila</taxon>
        <taxon>Sophophora</taxon>
    </lineage>
</organism>
<accession>A0A9Q0BM13</accession>
<evidence type="ECO:0000313" key="2">
    <source>
        <dbReference type="Proteomes" id="UP001059596"/>
    </source>
</evidence>
<dbReference type="Proteomes" id="UP001059596">
    <property type="component" value="Unassembled WGS sequence"/>
</dbReference>
<comment type="caution">
    <text evidence="1">The sequence shown here is derived from an EMBL/GenBank/DDBJ whole genome shotgun (WGS) entry which is preliminary data.</text>
</comment>
<sequence>MGHMTPSCFEDFKQNEKYVISDGRPALTTLTESLNELTATPAVAESSAKAYKLTKGRRWVADKGAEREKERTASTYQ</sequence>
<protein>
    <submittedName>
        <fullName evidence="1">Uncharacterized protein</fullName>
    </submittedName>
</protein>
<proteinExistence type="predicted"/>
<dbReference type="EMBL" id="JAMKOV010000012">
    <property type="protein sequence ID" value="KAI8037457.1"/>
    <property type="molecule type" value="Genomic_DNA"/>
</dbReference>
<evidence type="ECO:0000313" key="1">
    <source>
        <dbReference type="EMBL" id="KAI8037457.1"/>
    </source>
</evidence>
<keyword evidence="2" id="KW-1185">Reference proteome</keyword>
<dbReference type="AlphaFoldDB" id="A0A9Q0BM13"/>
<name>A0A9Q0BM13_9MUSC</name>
<gene>
    <name evidence="1" type="ORF">M5D96_009608</name>
</gene>
<feature type="non-terminal residue" evidence="1">
    <location>
        <position position="1"/>
    </location>
</feature>
<reference evidence="1" key="1">
    <citation type="journal article" date="2023" name="Genome Biol. Evol.">
        <title>Long-read-based Genome Assembly of Drosophila gunungcola Reveals Fewer Chemosensory Genes in Flower-breeding Species.</title>
        <authorList>
            <person name="Negi A."/>
            <person name="Liao B.Y."/>
            <person name="Yeh S.D."/>
        </authorList>
    </citation>
    <scope>NUCLEOTIDE SEQUENCE</scope>
    <source>
        <strain evidence="1">Sukarami</strain>
    </source>
</reference>